<evidence type="ECO:0000313" key="3">
    <source>
        <dbReference type="EMBL" id="KAA1128622.1"/>
    </source>
</evidence>
<feature type="chain" id="PRO_5036137944" description="Hydrophobin" evidence="1">
    <location>
        <begin position="24"/>
        <end position="116"/>
    </location>
</feature>
<evidence type="ECO:0000256" key="1">
    <source>
        <dbReference type="SAM" id="SignalP"/>
    </source>
</evidence>
<organism evidence="2 4">
    <name type="scientific">Puccinia graminis f. sp. tritici</name>
    <dbReference type="NCBI Taxonomy" id="56615"/>
    <lineage>
        <taxon>Eukaryota</taxon>
        <taxon>Fungi</taxon>
        <taxon>Dikarya</taxon>
        <taxon>Basidiomycota</taxon>
        <taxon>Pucciniomycotina</taxon>
        <taxon>Pucciniomycetes</taxon>
        <taxon>Pucciniales</taxon>
        <taxon>Pucciniaceae</taxon>
        <taxon>Puccinia</taxon>
    </lineage>
</organism>
<reference evidence="4 5" key="1">
    <citation type="submission" date="2019-05" db="EMBL/GenBank/DDBJ databases">
        <title>Emergence of the Ug99 lineage of the wheat stem rust pathogen through somatic hybridization.</title>
        <authorList>
            <person name="Li F."/>
            <person name="Upadhyaya N.M."/>
            <person name="Sperschneider J."/>
            <person name="Matny O."/>
            <person name="Nguyen-Phuc H."/>
            <person name="Mago R."/>
            <person name="Raley C."/>
            <person name="Miller M.E."/>
            <person name="Silverstein K.A.T."/>
            <person name="Henningsen E."/>
            <person name="Hirsch C.D."/>
            <person name="Visser B."/>
            <person name="Pretorius Z.A."/>
            <person name="Steffenson B.J."/>
            <person name="Schwessinger B."/>
            <person name="Dodds P.N."/>
            <person name="Figueroa M."/>
        </authorList>
    </citation>
    <scope>NUCLEOTIDE SEQUENCE [LARGE SCALE GENOMIC DNA]</scope>
    <source>
        <strain evidence="2">21-0</strain>
        <strain evidence="3 5">Ug99</strain>
    </source>
</reference>
<evidence type="ECO:0000313" key="4">
    <source>
        <dbReference type="Proteomes" id="UP000324748"/>
    </source>
</evidence>
<keyword evidence="1" id="KW-0732">Signal</keyword>
<evidence type="ECO:0000313" key="5">
    <source>
        <dbReference type="Proteomes" id="UP000325313"/>
    </source>
</evidence>
<gene>
    <name evidence="2" type="ORF">PGT21_017291</name>
    <name evidence="3" type="ORF">PGTUg99_015511</name>
</gene>
<comment type="caution">
    <text evidence="2">The sequence shown here is derived from an EMBL/GenBank/DDBJ whole genome shotgun (WGS) entry which is preliminary data.</text>
</comment>
<dbReference type="EMBL" id="VDEP01000140">
    <property type="protein sequence ID" value="KAA1128622.1"/>
    <property type="molecule type" value="Genomic_DNA"/>
</dbReference>
<dbReference type="Proteomes" id="UP000325313">
    <property type="component" value="Unassembled WGS sequence"/>
</dbReference>
<dbReference type="OrthoDB" id="2508746at2759"/>
<feature type="signal peptide" evidence="1">
    <location>
        <begin position="1"/>
        <end position="23"/>
    </location>
</feature>
<name>A0A5B0QAT8_PUCGR</name>
<dbReference type="Proteomes" id="UP000324748">
    <property type="component" value="Unassembled WGS sequence"/>
</dbReference>
<keyword evidence="4" id="KW-1185">Reference proteome</keyword>
<sequence length="116" mass="12874">MQTPKSFLLLLLSQSLAVHHVIGDMNDPSTYRGLVFPCATGESGHCGLEIKQQAIFYMLYARKSTKPPITFDCNEQSGTTPYCCNDKKFSYTDPKKNITSTTIVKNTCSIGKKSQN</sequence>
<evidence type="ECO:0008006" key="6">
    <source>
        <dbReference type="Google" id="ProtNLM"/>
    </source>
</evidence>
<protein>
    <recommendedName>
        <fullName evidence="6">Hydrophobin</fullName>
    </recommendedName>
</protein>
<evidence type="ECO:0000313" key="2">
    <source>
        <dbReference type="EMBL" id="KAA1110297.1"/>
    </source>
</evidence>
<accession>A0A5B0QAT8</accession>
<dbReference type="AlphaFoldDB" id="A0A5B0QAT8"/>
<dbReference type="EMBL" id="VSWC01000027">
    <property type="protein sequence ID" value="KAA1110297.1"/>
    <property type="molecule type" value="Genomic_DNA"/>
</dbReference>
<proteinExistence type="predicted"/>